<evidence type="ECO:0000313" key="5">
    <source>
        <dbReference type="EMBL" id="KAK8853074.1"/>
    </source>
</evidence>
<dbReference type="PANTHER" id="PTHR15574">
    <property type="entry name" value="WD REPEAT DOMAIN-CONTAINING FAMILY"/>
    <property type="match status" value="1"/>
</dbReference>
<feature type="region of interest" description="Disordered" evidence="4">
    <location>
        <begin position="749"/>
        <end position="773"/>
    </location>
</feature>
<feature type="compositionally biased region" description="Basic and acidic residues" evidence="4">
    <location>
        <begin position="395"/>
        <end position="413"/>
    </location>
</feature>
<keyword evidence="6" id="KW-1185">Reference proteome</keyword>
<dbReference type="GO" id="GO:0080008">
    <property type="term" value="C:Cul4-RING E3 ubiquitin ligase complex"/>
    <property type="evidence" value="ECO:0007669"/>
    <property type="project" value="TreeGrafter"/>
</dbReference>
<evidence type="ECO:0000256" key="3">
    <source>
        <dbReference type="PROSITE-ProRule" id="PRU00221"/>
    </source>
</evidence>
<dbReference type="InterPro" id="IPR001680">
    <property type="entry name" value="WD40_rpt"/>
</dbReference>
<feature type="compositionally biased region" description="Basic and acidic residues" evidence="4">
    <location>
        <begin position="517"/>
        <end position="536"/>
    </location>
</feature>
<dbReference type="InterPro" id="IPR036322">
    <property type="entry name" value="WD40_repeat_dom_sf"/>
</dbReference>
<evidence type="ECO:0000256" key="2">
    <source>
        <dbReference type="ARBA" id="ARBA00022737"/>
    </source>
</evidence>
<feature type="compositionally biased region" description="Low complexity" evidence="4">
    <location>
        <begin position="334"/>
        <end position="348"/>
    </location>
</feature>
<dbReference type="PROSITE" id="PS50294">
    <property type="entry name" value="WD_REPEATS_REGION"/>
    <property type="match status" value="1"/>
</dbReference>
<dbReference type="AlphaFoldDB" id="A0AAW0YY78"/>
<feature type="region of interest" description="Disordered" evidence="4">
    <location>
        <begin position="72"/>
        <end position="91"/>
    </location>
</feature>
<dbReference type="PROSITE" id="PS50082">
    <property type="entry name" value="WD_REPEATS_2"/>
    <property type="match status" value="1"/>
</dbReference>
<dbReference type="Gene3D" id="2.130.10.10">
    <property type="entry name" value="YVTN repeat-like/Quinoprotein amine dehydrogenase"/>
    <property type="match status" value="3"/>
</dbReference>
<evidence type="ECO:0000256" key="4">
    <source>
        <dbReference type="SAM" id="MobiDB-lite"/>
    </source>
</evidence>
<feature type="region of interest" description="Disordered" evidence="4">
    <location>
        <begin position="331"/>
        <end position="414"/>
    </location>
</feature>
<feature type="region of interest" description="Disordered" evidence="4">
    <location>
        <begin position="515"/>
        <end position="544"/>
    </location>
</feature>
<feature type="region of interest" description="Disordered" evidence="4">
    <location>
        <begin position="428"/>
        <end position="473"/>
    </location>
</feature>
<organism evidence="5 6">
    <name type="scientific">Kwoniella newhampshirensis</name>
    <dbReference type="NCBI Taxonomy" id="1651941"/>
    <lineage>
        <taxon>Eukaryota</taxon>
        <taxon>Fungi</taxon>
        <taxon>Dikarya</taxon>
        <taxon>Basidiomycota</taxon>
        <taxon>Agaricomycotina</taxon>
        <taxon>Tremellomycetes</taxon>
        <taxon>Tremellales</taxon>
        <taxon>Cryptococcaceae</taxon>
        <taxon>Kwoniella</taxon>
    </lineage>
</organism>
<evidence type="ECO:0008006" key="7">
    <source>
        <dbReference type="Google" id="ProtNLM"/>
    </source>
</evidence>
<dbReference type="InterPro" id="IPR045151">
    <property type="entry name" value="DCAF8"/>
</dbReference>
<dbReference type="InterPro" id="IPR015943">
    <property type="entry name" value="WD40/YVTN_repeat-like_dom_sf"/>
</dbReference>
<accession>A0AAW0YY78</accession>
<keyword evidence="1 3" id="KW-0853">WD repeat</keyword>
<dbReference type="KEGG" id="kne:92181033"/>
<proteinExistence type="predicted"/>
<feature type="compositionally biased region" description="Low complexity" evidence="4">
    <location>
        <begin position="79"/>
        <end position="90"/>
    </location>
</feature>
<dbReference type="SMART" id="SM00320">
    <property type="entry name" value="WD40"/>
    <property type="match status" value="7"/>
</dbReference>
<comment type="caution">
    <text evidence="5">The sequence shown here is derived from an EMBL/GenBank/DDBJ whole genome shotgun (WGS) entry which is preliminary data.</text>
</comment>
<dbReference type="SUPFAM" id="SSF50978">
    <property type="entry name" value="WD40 repeat-like"/>
    <property type="match status" value="1"/>
</dbReference>
<dbReference type="Proteomes" id="UP001388673">
    <property type="component" value="Unassembled WGS sequence"/>
</dbReference>
<feature type="repeat" description="WD" evidence="3">
    <location>
        <begin position="42"/>
        <end position="74"/>
    </location>
</feature>
<dbReference type="GO" id="GO:0005737">
    <property type="term" value="C:cytoplasm"/>
    <property type="evidence" value="ECO:0007669"/>
    <property type="project" value="TreeGrafter"/>
</dbReference>
<feature type="compositionally biased region" description="Acidic residues" evidence="4">
    <location>
        <begin position="752"/>
        <end position="763"/>
    </location>
</feature>
<protein>
    <recommendedName>
        <fullName evidence="7">WD40 repeat-like protein</fullName>
    </recommendedName>
</protein>
<evidence type="ECO:0000256" key="1">
    <source>
        <dbReference type="ARBA" id="ARBA00022574"/>
    </source>
</evidence>
<name>A0AAW0YY78_9TREE</name>
<sequence>MRRHNLHPLPRAFAPHREGLRRSDEGMWDKLDRVQVLGDGDDGGHSGCINALSWSDDGSTLLSGSDDRRICIWEPDPSPSASSSSSSPHPLKLMETISTGHRANIFSAKFLPNASTPTIVSCAGDKEVRVFEVERLGREDVGLGGFGTGGSRRGRAGGELWGHGGDGVRILRCHTDRTKRIATENSPFLFLTVSEDGTVRQHDLRRPHVCRSECPEALFYAPRGVDLYSLSVSTVTPHIFAVAGRTDSAYICDRRMLQRQTPSWGLHTRASGQVHCVRKLGLLEEEWEKIAPNRGDTFFGEERHITCVKMSPEHAEEVAVAFAKHSTSIFSIHDSPPSDSARARSASPTIVPPNREGERARHSPSPAPEMVIPSSPNEFVPPFGVTPLKPARRLKASDTRADLPDNTTERYPRDIAALQLGKRRLSDRSTLPVVLEEGPSSRPRTDQAPPPESSPGGPGGRMQPGQAEEIVRDMGLIPDEPEESGWNPALGVEDDEVIDVDVAAPDCPSRIVSASEFLRENHVDLEEDDRRELRYEDVEDATMSDLEDMAMDLLDEHDEDDMDAMDLDDEEQEEVDEDDYDGEEEDAEDILGFSSGTNASRVPAKAFDGVETIYPRRSFKGARNVETVKDCNFLGRRSDKVCSGSDDGNFFVWDKETGRLEGIWEGDGSVVNVMEQHPTLPLVAVSGIDSTVKMFASTSKPPTLSFNKTHRQSTIIERNTRSARFSSGGAFERATLLQFLASRGIVTRVDGADDDDGEGEIGDEGGIRGCATQ</sequence>
<dbReference type="Pfam" id="PF00400">
    <property type="entry name" value="WD40"/>
    <property type="match status" value="2"/>
</dbReference>
<dbReference type="GeneID" id="92181033"/>
<dbReference type="PANTHER" id="PTHR15574:SF40">
    <property type="entry name" value="WD AND TETRATRICOPEPTIDE REPEATS PROTEIN 1"/>
    <property type="match status" value="1"/>
</dbReference>
<dbReference type="GO" id="GO:0045717">
    <property type="term" value="P:negative regulation of fatty acid biosynthetic process"/>
    <property type="evidence" value="ECO:0007669"/>
    <property type="project" value="TreeGrafter"/>
</dbReference>
<keyword evidence="2" id="KW-0677">Repeat</keyword>
<evidence type="ECO:0000313" key="6">
    <source>
        <dbReference type="Proteomes" id="UP001388673"/>
    </source>
</evidence>
<dbReference type="EMBL" id="JBCAWK010000007">
    <property type="protein sequence ID" value="KAK8853074.1"/>
    <property type="molecule type" value="Genomic_DNA"/>
</dbReference>
<dbReference type="RefSeq" id="XP_066802260.1">
    <property type="nucleotide sequence ID" value="XM_066946881.1"/>
</dbReference>
<gene>
    <name evidence="5" type="ORF">IAR55_003775</name>
</gene>
<reference evidence="5 6" key="1">
    <citation type="journal article" date="2024" name="bioRxiv">
        <title>Comparative genomics of Cryptococcus and Kwoniella reveals pathogenesis evolution and contrasting karyotype dynamics via intercentromeric recombination or chromosome fusion.</title>
        <authorList>
            <person name="Coelho M.A."/>
            <person name="David-Palma M."/>
            <person name="Shea T."/>
            <person name="Bowers K."/>
            <person name="McGinley-Smith S."/>
            <person name="Mohammad A.W."/>
            <person name="Gnirke A."/>
            <person name="Yurkov A.M."/>
            <person name="Nowrousian M."/>
            <person name="Sun S."/>
            <person name="Cuomo C.A."/>
            <person name="Heitman J."/>
        </authorList>
    </citation>
    <scope>NUCLEOTIDE SEQUENCE [LARGE SCALE GENOMIC DNA]</scope>
    <source>
        <strain evidence="5 6">CBS 13917</strain>
    </source>
</reference>